<dbReference type="InterPro" id="IPR004046">
    <property type="entry name" value="GST_C"/>
</dbReference>
<evidence type="ECO:0000256" key="4">
    <source>
        <dbReference type="ARBA" id="ARBA00047960"/>
    </source>
</evidence>
<protein>
    <recommendedName>
        <fullName evidence="2">glutathione transferase</fullName>
        <ecNumber evidence="2">2.5.1.18</ecNumber>
    </recommendedName>
</protein>
<dbReference type="Proteomes" id="UP000562682">
    <property type="component" value="Unassembled WGS sequence"/>
</dbReference>
<dbReference type="PANTHER" id="PTHR43900:SF3">
    <property type="entry name" value="GLUTATHIONE S-TRANSFERASE RHO"/>
    <property type="match status" value="1"/>
</dbReference>
<keyword evidence="9" id="KW-1185">Reference proteome</keyword>
<evidence type="ECO:0000313" key="8">
    <source>
        <dbReference type="EMBL" id="KAF5677181.1"/>
    </source>
</evidence>
<dbReference type="InterPro" id="IPR040079">
    <property type="entry name" value="Glutathione_S-Trfase"/>
</dbReference>
<evidence type="ECO:0000256" key="5">
    <source>
        <dbReference type="RuleBase" id="RU003494"/>
    </source>
</evidence>
<sequence>MALKLYGHPQSICTKRVRTVLEEKKLQYEFIVVNFLNGEHLSEPYGVEFHPFKKIPVLVDEESDVKVFESRAISHYIAAKYRGSGLDLSPSDADIKAYASLQQGLSIELSYFDTNVGVIAWEAIFKPLLGYGVGDEATIKAKLSAFDTALAGYEHILSRQGYLAGDEITLADIFHLPYGSLVKQAGFGELLLKYPSVQAWWKRLEESESWKKVNASEQGSPHYVI</sequence>
<dbReference type="InterPro" id="IPR004045">
    <property type="entry name" value="Glutathione_S-Trfase_N"/>
</dbReference>
<dbReference type="Gene3D" id="3.40.30.10">
    <property type="entry name" value="Glutaredoxin"/>
    <property type="match status" value="1"/>
</dbReference>
<dbReference type="PROSITE" id="PS50405">
    <property type="entry name" value="GST_CTER"/>
    <property type="match status" value="1"/>
</dbReference>
<comment type="similarity">
    <text evidence="1 5">Belongs to the GST superfamily.</text>
</comment>
<evidence type="ECO:0000256" key="3">
    <source>
        <dbReference type="ARBA" id="ARBA00022679"/>
    </source>
</evidence>
<feature type="domain" description="GST C-terminal" evidence="7">
    <location>
        <begin position="94"/>
        <end position="223"/>
    </location>
</feature>
<dbReference type="InterPro" id="IPR036282">
    <property type="entry name" value="Glutathione-S-Trfase_C_sf"/>
</dbReference>
<dbReference type="Pfam" id="PF02798">
    <property type="entry name" value="GST_N"/>
    <property type="match status" value="1"/>
</dbReference>
<organism evidence="8 9">
    <name type="scientific">Fusarium denticulatum</name>
    <dbReference type="NCBI Taxonomy" id="48507"/>
    <lineage>
        <taxon>Eukaryota</taxon>
        <taxon>Fungi</taxon>
        <taxon>Dikarya</taxon>
        <taxon>Ascomycota</taxon>
        <taxon>Pezizomycotina</taxon>
        <taxon>Sordariomycetes</taxon>
        <taxon>Hypocreomycetidae</taxon>
        <taxon>Hypocreales</taxon>
        <taxon>Nectriaceae</taxon>
        <taxon>Fusarium</taxon>
        <taxon>Fusarium fujikuroi species complex</taxon>
    </lineage>
</organism>
<dbReference type="Pfam" id="PF00043">
    <property type="entry name" value="GST_C"/>
    <property type="match status" value="1"/>
</dbReference>
<dbReference type="EC" id="2.5.1.18" evidence="2"/>
<dbReference type="PANTHER" id="PTHR43900">
    <property type="entry name" value="GLUTATHIONE S-TRANSFERASE RHO"/>
    <property type="match status" value="1"/>
</dbReference>
<accession>A0A8H5TVY1</accession>
<name>A0A8H5TVY1_9HYPO</name>
<dbReference type="GO" id="GO:0005737">
    <property type="term" value="C:cytoplasm"/>
    <property type="evidence" value="ECO:0007669"/>
    <property type="project" value="TreeGrafter"/>
</dbReference>
<dbReference type="EMBL" id="JAAOAK010000282">
    <property type="protein sequence ID" value="KAF5677181.1"/>
    <property type="molecule type" value="Genomic_DNA"/>
</dbReference>
<dbReference type="SUPFAM" id="SSF52833">
    <property type="entry name" value="Thioredoxin-like"/>
    <property type="match status" value="1"/>
</dbReference>
<dbReference type="SFLD" id="SFLDG00358">
    <property type="entry name" value="Main_(cytGST)"/>
    <property type="match status" value="1"/>
</dbReference>
<dbReference type="GO" id="GO:0043295">
    <property type="term" value="F:glutathione binding"/>
    <property type="evidence" value="ECO:0007669"/>
    <property type="project" value="TreeGrafter"/>
</dbReference>
<dbReference type="SUPFAM" id="SSF47616">
    <property type="entry name" value="GST C-terminal domain-like"/>
    <property type="match status" value="1"/>
</dbReference>
<gene>
    <name evidence="8" type="ORF">FDENT_9263</name>
</gene>
<dbReference type="PROSITE" id="PS50404">
    <property type="entry name" value="GST_NTER"/>
    <property type="match status" value="1"/>
</dbReference>
<evidence type="ECO:0000256" key="2">
    <source>
        <dbReference type="ARBA" id="ARBA00012452"/>
    </source>
</evidence>
<proteinExistence type="inferred from homology"/>
<feature type="domain" description="GST N-terminal" evidence="6">
    <location>
        <begin position="1"/>
        <end position="85"/>
    </location>
</feature>
<dbReference type="SFLD" id="SFLDS00019">
    <property type="entry name" value="Glutathione_Transferase_(cytos"/>
    <property type="match status" value="1"/>
</dbReference>
<keyword evidence="3 8" id="KW-0808">Transferase</keyword>
<dbReference type="GO" id="GO:0006749">
    <property type="term" value="P:glutathione metabolic process"/>
    <property type="evidence" value="ECO:0007669"/>
    <property type="project" value="TreeGrafter"/>
</dbReference>
<dbReference type="AlphaFoldDB" id="A0A8H5TVY1"/>
<comment type="catalytic activity">
    <reaction evidence="4">
        <text>RX + glutathione = an S-substituted glutathione + a halide anion + H(+)</text>
        <dbReference type="Rhea" id="RHEA:16437"/>
        <dbReference type="ChEBI" id="CHEBI:15378"/>
        <dbReference type="ChEBI" id="CHEBI:16042"/>
        <dbReference type="ChEBI" id="CHEBI:17792"/>
        <dbReference type="ChEBI" id="CHEBI:57925"/>
        <dbReference type="ChEBI" id="CHEBI:90779"/>
        <dbReference type="EC" id="2.5.1.18"/>
    </reaction>
</comment>
<evidence type="ECO:0000256" key="1">
    <source>
        <dbReference type="ARBA" id="ARBA00007409"/>
    </source>
</evidence>
<dbReference type="GO" id="GO:0004364">
    <property type="term" value="F:glutathione transferase activity"/>
    <property type="evidence" value="ECO:0007669"/>
    <property type="project" value="UniProtKB-EC"/>
</dbReference>
<reference evidence="8 9" key="1">
    <citation type="submission" date="2020-05" db="EMBL/GenBank/DDBJ databases">
        <title>Identification and distribution of gene clusters putatively required for synthesis of sphingolipid metabolism inhibitors in phylogenetically diverse species of the filamentous fungus Fusarium.</title>
        <authorList>
            <person name="Kim H.-S."/>
            <person name="Busman M."/>
            <person name="Brown D.W."/>
            <person name="Divon H."/>
            <person name="Uhlig S."/>
            <person name="Proctor R.H."/>
        </authorList>
    </citation>
    <scope>NUCLEOTIDE SEQUENCE [LARGE SCALE GENOMIC DNA]</scope>
    <source>
        <strain evidence="8 9">NRRL 25311</strain>
    </source>
</reference>
<evidence type="ECO:0000313" key="9">
    <source>
        <dbReference type="Proteomes" id="UP000562682"/>
    </source>
</evidence>
<dbReference type="InterPro" id="IPR010987">
    <property type="entry name" value="Glutathione-S-Trfase_C-like"/>
</dbReference>
<dbReference type="InterPro" id="IPR036249">
    <property type="entry name" value="Thioredoxin-like_sf"/>
</dbReference>
<comment type="caution">
    <text evidence="8">The sequence shown here is derived from an EMBL/GenBank/DDBJ whole genome shotgun (WGS) entry which is preliminary data.</text>
</comment>
<evidence type="ECO:0000259" key="6">
    <source>
        <dbReference type="PROSITE" id="PS50404"/>
    </source>
</evidence>
<evidence type="ECO:0000259" key="7">
    <source>
        <dbReference type="PROSITE" id="PS50405"/>
    </source>
</evidence>
<dbReference type="Gene3D" id="1.20.1050.10">
    <property type="match status" value="1"/>
</dbReference>